<feature type="domain" description="Pilus formation protein N-terminal" evidence="3">
    <location>
        <begin position="46"/>
        <end position="115"/>
    </location>
</feature>
<dbReference type="PANTHER" id="PTHR30332">
    <property type="entry name" value="PROBABLE GENERAL SECRETION PATHWAY PROTEIN D"/>
    <property type="match status" value="1"/>
</dbReference>
<dbReference type="PANTHER" id="PTHR30332:SF17">
    <property type="entry name" value="TYPE IV PILIATION SYSTEM PROTEIN DR_0774-RELATED"/>
    <property type="match status" value="1"/>
</dbReference>
<dbReference type="PRINTS" id="PR00811">
    <property type="entry name" value="BCTERIALGSPD"/>
</dbReference>
<dbReference type="InterPro" id="IPR001775">
    <property type="entry name" value="GspD/PilQ"/>
</dbReference>
<evidence type="ECO:0000256" key="1">
    <source>
        <dbReference type="RuleBase" id="RU004003"/>
    </source>
</evidence>
<sequence length="468" mass="50650">VMYITKNTPVQLQKLLWVAVLVAIFLALNTEAFAKAWVDETTPINSTTTQLVKDAKVTLKTDKPFSQVRVANSDIADVVILTNKSFYITGKSRGKTNVLLYDEDSRLMDMVEIDVGYDMSGLKKSLFQTFPKERIEVRKLANRIYLSGNVSTGTVYKQAEKIAQAYAGKSVTNGLVVRDSHQVMLEVRFVEASRNAIKELGLGLMVQQAGQFSFFSGVGAMGGSPAATALLHDTLGPNNIDVRIEALEEKGVIRTLATPNLISMSGESASFLAGGEFPIPISGRNGEIAIEFRQFGVGLSFTPTVLDDGVINLKVKPEVSQLDPTNSVRVGGVEVPSLTIRRADTTVELRNSQSFAIAGLLQNTQTNKSAQVPWLGDVPVLGTLFRSTRYNNKETELVIIVTPKLVKPASDISQLSTPLDDQMMPSEMEFFLNGNMDGHEAAKRIGGSSNTKTAAAGGLAASYGHVLQ</sequence>
<dbReference type="GO" id="GO:0009306">
    <property type="term" value="P:protein secretion"/>
    <property type="evidence" value="ECO:0007669"/>
    <property type="project" value="InterPro"/>
</dbReference>
<dbReference type="EMBL" id="DRMJ01000052">
    <property type="protein sequence ID" value="HHL42190.1"/>
    <property type="molecule type" value="Genomic_DNA"/>
</dbReference>
<feature type="non-terminal residue" evidence="4">
    <location>
        <position position="1"/>
    </location>
</feature>
<evidence type="ECO:0000259" key="3">
    <source>
        <dbReference type="Pfam" id="PF13629"/>
    </source>
</evidence>
<dbReference type="Pfam" id="PF00263">
    <property type="entry name" value="Secretin"/>
    <property type="match status" value="1"/>
</dbReference>
<dbReference type="AlphaFoldDB" id="A0A7C5LU06"/>
<evidence type="ECO:0000259" key="2">
    <source>
        <dbReference type="Pfam" id="PF00263"/>
    </source>
</evidence>
<dbReference type="Pfam" id="PF13629">
    <property type="entry name" value="T2SS-T3SS_pil_N"/>
    <property type="match status" value="1"/>
</dbReference>
<gene>
    <name evidence="4" type="ORF">ENJ42_01105</name>
</gene>
<comment type="similarity">
    <text evidence="1">Belongs to the bacterial secretin family.</text>
</comment>
<dbReference type="InterPro" id="IPR004846">
    <property type="entry name" value="T2SS/T3SS_dom"/>
</dbReference>
<accession>A0A7C5LU06</accession>
<protein>
    <submittedName>
        <fullName evidence="4">Type II and III secretion system protein family protein</fullName>
    </submittedName>
</protein>
<organism evidence="4">
    <name type="scientific">Hellea balneolensis</name>
    <dbReference type="NCBI Taxonomy" id="287478"/>
    <lineage>
        <taxon>Bacteria</taxon>
        <taxon>Pseudomonadati</taxon>
        <taxon>Pseudomonadota</taxon>
        <taxon>Alphaproteobacteria</taxon>
        <taxon>Maricaulales</taxon>
        <taxon>Robiginitomaculaceae</taxon>
        <taxon>Hellea</taxon>
    </lineage>
</organism>
<dbReference type="GO" id="GO:0015627">
    <property type="term" value="C:type II protein secretion system complex"/>
    <property type="evidence" value="ECO:0007669"/>
    <property type="project" value="TreeGrafter"/>
</dbReference>
<dbReference type="InterPro" id="IPR032789">
    <property type="entry name" value="T2SS-T3SS_pil_N"/>
</dbReference>
<dbReference type="InterPro" id="IPR050810">
    <property type="entry name" value="Bact_Secretion_Sys_Channel"/>
</dbReference>
<dbReference type="Proteomes" id="UP000885830">
    <property type="component" value="Unassembled WGS sequence"/>
</dbReference>
<feature type="domain" description="Type II/III secretion system secretin-like" evidence="2">
    <location>
        <begin position="246"/>
        <end position="407"/>
    </location>
</feature>
<comment type="caution">
    <text evidence="4">The sequence shown here is derived from an EMBL/GenBank/DDBJ whole genome shotgun (WGS) entry which is preliminary data.</text>
</comment>
<name>A0A7C5LU06_9PROT</name>
<evidence type="ECO:0000313" key="4">
    <source>
        <dbReference type="EMBL" id="HHL42190.1"/>
    </source>
</evidence>
<reference evidence="4" key="1">
    <citation type="journal article" date="2020" name="mSystems">
        <title>Genome- and Community-Level Interaction Insights into Carbon Utilization and Element Cycling Functions of Hydrothermarchaeota in Hydrothermal Sediment.</title>
        <authorList>
            <person name="Zhou Z."/>
            <person name="Liu Y."/>
            <person name="Xu W."/>
            <person name="Pan J."/>
            <person name="Luo Z.H."/>
            <person name="Li M."/>
        </authorList>
    </citation>
    <scope>NUCLEOTIDE SEQUENCE [LARGE SCALE GENOMIC DNA]</scope>
    <source>
        <strain evidence="4">HyVt-485</strain>
    </source>
</reference>
<proteinExistence type="inferred from homology"/>